<protein>
    <submittedName>
        <fullName evidence="4">AAA family ATPase</fullName>
    </submittedName>
</protein>
<dbReference type="KEGG" id="sapp:SAC06_01760"/>
<keyword evidence="1" id="KW-0742">SOS response</keyword>
<name>A0AAU7VA83_9ACTO</name>
<accession>A0AAU7VA83</accession>
<gene>
    <name evidence="4" type="ORF">SAC06_01760</name>
</gene>
<dbReference type="EMBL" id="CP138335">
    <property type="protein sequence ID" value="XBW08308.1"/>
    <property type="molecule type" value="Genomic_DNA"/>
</dbReference>
<reference evidence="4" key="1">
    <citation type="submission" date="2023-11" db="EMBL/GenBank/DDBJ databases">
        <title>Scrofimicrobium hongkongense sp. nov., isolated from a patient with peritonitis.</title>
        <authorList>
            <person name="Lao H.Y."/>
            <person name="Wong A.Y.P."/>
            <person name="Ng T.L."/>
            <person name="Wong R.Y.L."/>
            <person name="Yau M.C.Y."/>
            <person name="Lam J.Y.W."/>
            <person name="Siu G.K.H."/>
        </authorList>
    </citation>
    <scope>NUCLEOTIDE SEQUENCE</scope>
    <source>
        <strain evidence="4">R131</strain>
    </source>
</reference>
<dbReference type="GO" id="GO:0005524">
    <property type="term" value="F:ATP binding"/>
    <property type="evidence" value="ECO:0007669"/>
    <property type="project" value="InterPro"/>
</dbReference>
<dbReference type="RefSeq" id="WP_350258507.1">
    <property type="nucleotide sequence ID" value="NZ_CP138335.1"/>
</dbReference>
<evidence type="ECO:0000259" key="3">
    <source>
        <dbReference type="Pfam" id="PF13476"/>
    </source>
</evidence>
<dbReference type="AlphaFoldDB" id="A0AAU7VA83"/>
<dbReference type="Gene3D" id="3.40.50.300">
    <property type="entry name" value="P-loop containing nucleotide triphosphate hydrolases"/>
    <property type="match status" value="2"/>
</dbReference>
<dbReference type="InterPro" id="IPR027417">
    <property type="entry name" value="P-loop_NTPase"/>
</dbReference>
<dbReference type="InterPro" id="IPR003959">
    <property type="entry name" value="ATPase_AAA_core"/>
</dbReference>
<dbReference type="GO" id="GO:0000731">
    <property type="term" value="P:DNA synthesis involved in DNA repair"/>
    <property type="evidence" value="ECO:0007669"/>
    <property type="project" value="TreeGrafter"/>
</dbReference>
<dbReference type="PANTHER" id="PTHR32182">
    <property type="entry name" value="DNA REPLICATION AND REPAIR PROTEIN RECF"/>
    <property type="match status" value="1"/>
</dbReference>
<dbReference type="InterPro" id="IPR038729">
    <property type="entry name" value="Rad50/SbcC_AAA"/>
</dbReference>
<dbReference type="Pfam" id="PF13476">
    <property type="entry name" value="AAA_23"/>
    <property type="match status" value="1"/>
</dbReference>
<dbReference type="GO" id="GO:0016887">
    <property type="term" value="F:ATP hydrolysis activity"/>
    <property type="evidence" value="ECO:0007669"/>
    <property type="project" value="InterPro"/>
</dbReference>
<feature type="domain" description="ATPase AAA-type core" evidence="2">
    <location>
        <begin position="309"/>
        <end position="406"/>
    </location>
</feature>
<dbReference type="SUPFAM" id="SSF52540">
    <property type="entry name" value="P-loop containing nucleoside triphosphate hydrolases"/>
    <property type="match status" value="1"/>
</dbReference>
<proteinExistence type="predicted"/>
<dbReference type="GO" id="GO:0006302">
    <property type="term" value="P:double-strand break repair"/>
    <property type="evidence" value="ECO:0007669"/>
    <property type="project" value="TreeGrafter"/>
</dbReference>
<dbReference type="GO" id="GO:0009432">
    <property type="term" value="P:SOS response"/>
    <property type="evidence" value="ECO:0007669"/>
    <property type="project" value="UniProtKB-KW"/>
</dbReference>
<evidence type="ECO:0000259" key="2">
    <source>
        <dbReference type="Pfam" id="PF13304"/>
    </source>
</evidence>
<dbReference type="Pfam" id="PF13304">
    <property type="entry name" value="AAA_21"/>
    <property type="match status" value="1"/>
</dbReference>
<sequence>MRLISAHVQGYGRIVDSKINLDAKVIAIVGPNEAGKTTLLKALAHVDGETAVPVPQRSRATEVTDQTRVTTFDYIVEKEDCTALADLDLHEQPTRAHVARSASGDKLIVDLIPAPRKSVQPLQDALDTLKAAAVKEDLDDWIDPNTTYADPGSDDPHDYRAELSSVVEAVEAAVAEIGSDLPDEAVQTAQSLRGVTLADDVDAESLHAAFDAIIAWYEREDPAPAARERVWRRTPDFILFDEADRSIQSAYTFNDALINDTPVALANLAGTASLDLAELLQFVRTGDIARRRTAIVQANKRMDAIFDEAWKQSKLAVHFELDGDQLRIELMEDGDNITVFDERSAGLRMFVALIAFLKVHGSERAPILLIDEAENHLHIDAQADLVNMFVTQEHAIKVIYTTHSPACLPPDLGTGIRVVVPRHDNFQVSDVKNSFWQGAAGYSPLMLAMGAAAAAFTPARYVVLAEGATEMILLPTLIRSATGQTDLPYQVAPGLSEVPNDFLPKLDLEAAHVAYLVDSDHGGAKLKTALTEAGVPESLIAELGLPGIENALEPDAYRAAISALLPECNPGATASDLPEVPPIAAETGASTAKWMYDWIKSVGLKAPSKVAVANWLVENDRSTPSAEGSAVLVSLHANLVRALGIENDESLAKPGKASR</sequence>
<evidence type="ECO:0000313" key="4">
    <source>
        <dbReference type="EMBL" id="XBW08308.1"/>
    </source>
</evidence>
<keyword evidence="1" id="KW-0227">DNA damage</keyword>
<evidence type="ECO:0000256" key="1">
    <source>
        <dbReference type="ARBA" id="ARBA00023236"/>
    </source>
</evidence>
<feature type="domain" description="Rad50/SbcC-type AAA" evidence="3">
    <location>
        <begin position="7"/>
        <end position="44"/>
    </location>
</feature>
<organism evidence="4">
    <name type="scientific">Scrofimicrobium appendicitidis</name>
    <dbReference type="NCBI Taxonomy" id="3079930"/>
    <lineage>
        <taxon>Bacteria</taxon>
        <taxon>Bacillati</taxon>
        <taxon>Actinomycetota</taxon>
        <taxon>Actinomycetes</taxon>
        <taxon>Actinomycetales</taxon>
        <taxon>Actinomycetaceae</taxon>
        <taxon>Scrofimicrobium</taxon>
    </lineage>
</organism>
<dbReference type="PANTHER" id="PTHR32182:SF25">
    <property type="entry name" value="SLR1056 PROTEIN"/>
    <property type="match status" value="1"/>
</dbReference>